<dbReference type="GO" id="GO:0003910">
    <property type="term" value="F:DNA ligase (ATP) activity"/>
    <property type="evidence" value="ECO:0007669"/>
    <property type="project" value="InterPro"/>
</dbReference>
<protein>
    <submittedName>
        <fullName evidence="7">LacI family transcription regulator</fullName>
    </submittedName>
    <submittedName>
        <fullName evidence="8">Pectin utilization transcriptional regulator KdgR</fullName>
    </submittedName>
</protein>
<feature type="domain" description="HTH lacI-type" evidence="5">
    <location>
        <begin position="9"/>
        <end position="64"/>
    </location>
</feature>
<dbReference type="CDD" id="cd01392">
    <property type="entry name" value="HTH_LacI"/>
    <property type="match status" value="1"/>
</dbReference>
<dbReference type="PROSITE" id="PS50932">
    <property type="entry name" value="HTH_LACI_2"/>
    <property type="match status" value="1"/>
</dbReference>
<dbReference type="EMBL" id="CP120576">
    <property type="protein sequence ID" value="WEY83395.1"/>
    <property type="molecule type" value="Genomic_DNA"/>
</dbReference>
<feature type="domain" description="ATP-dependent DNA ligase family profile" evidence="4">
    <location>
        <begin position="41"/>
        <end position="105"/>
    </location>
</feature>
<accession>A0A0D1L6E9</accession>
<evidence type="ECO:0000256" key="2">
    <source>
        <dbReference type="ARBA" id="ARBA00023125"/>
    </source>
</evidence>
<evidence type="ECO:0000259" key="4">
    <source>
        <dbReference type="PROSITE" id="PS50160"/>
    </source>
</evidence>
<evidence type="ECO:0000256" key="3">
    <source>
        <dbReference type="ARBA" id="ARBA00023163"/>
    </source>
</evidence>
<proteinExistence type="predicted"/>
<dbReference type="SMART" id="SM00354">
    <property type="entry name" value="HTH_LACI"/>
    <property type="match status" value="1"/>
</dbReference>
<dbReference type="GO" id="GO:0003700">
    <property type="term" value="F:DNA-binding transcription factor activity"/>
    <property type="evidence" value="ECO:0007669"/>
    <property type="project" value="TreeGrafter"/>
</dbReference>
<dbReference type="InterPro" id="IPR001387">
    <property type="entry name" value="Cro/C1-type_HTH"/>
</dbReference>
<evidence type="ECO:0000313" key="8">
    <source>
        <dbReference type="EMBL" id="WEY83395.1"/>
    </source>
</evidence>
<dbReference type="Gene3D" id="3.40.50.2300">
    <property type="match status" value="2"/>
</dbReference>
<dbReference type="PANTHER" id="PTHR30146">
    <property type="entry name" value="LACI-RELATED TRANSCRIPTIONAL REPRESSOR"/>
    <property type="match status" value="1"/>
</dbReference>
<dbReference type="InterPro" id="IPR012310">
    <property type="entry name" value="DNA_ligase_ATP-dep_cent"/>
</dbReference>
<dbReference type="AlphaFoldDB" id="A0A0D1L6E9"/>
<dbReference type="EMBL" id="JXBC01000003">
    <property type="protein sequence ID" value="KIU11341.1"/>
    <property type="molecule type" value="Genomic_DNA"/>
</dbReference>
<dbReference type="GO" id="GO:0006281">
    <property type="term" value="P:DNA repair"/>
    <property type="evidence" value="ECO:0007669"/>
    <property type="project" value="InterPro"/>
</dbReference>
<organism evidence="7 9">
    <name type="scientific">Bacillus subtilis</name>
    <dbReference type="NCBI Taxonomy" id="1423"/>
    <lineage>
        <taxon>Bacteria</taxon>
        <taxon>Bacillati</taxon>
        <taxon>Bacillota</taxon>
        <taxon>Bacilli</taxon>
        <taxon>Bacillales</taxon>
        <taxon>Bacillaceae</taxon>
        <taxon>Bacillus</taxon>
    </lineage>
</organism>
<dbReference type="GO" id="GO:0006310">
    <property type="term" value="P:DNA recombination"/>
    <property type="evidence" value="ECO:0007669"/>
    <property type="project" value="InterPro"/>
</dbReference>
<feature type="domain" description="HTH cro/C1-type" evidence="6">
    <location>
        <begin position="10"/>
        <end position="54"/>
    </location>
</feature>
<reference evidence="8" key="2">
    <citation type="submission" date="2023-03" db="EMBL/GenBank/DDBJ databases">
        <title>Complete genome sequences of 52 Bacillus and Priestia strains isolated from West-African fermentations and 26 reference strains from the DSMZ collection.</title>
        <authorList>
            <person name="Wiedenbein E.S."/>
            <person name="Canoy T.S."/>
            <person name="Hui Y."/>
            <person name="Parkouda C."/>
            <person name="Dawende C."/>
            <person name="Ametefe E."/>
            <person name="Jespersen L."/>
            <person name="Nielsen D.S."/>
        </authorList>
    </citation>
    <scope>NUCLEOTIDE SEQUENCE</scope>
    <source>
        <strain evidence="8">PRO56</strain>
    </source>
</reference>
<dbReference type="PROSITE" id="PS50943">
    <property type="entry name" value="HTH_CROC1"/>
    <property type="match status" value="1"/>
</dbReference>
<dbReference type="Gene3D" id="1.10.260.40">
    <property type="entry name" value="lambda repressor-like DNA-binding domains"/>
    <property type="match status" value="1"/>
</dbReference>
<dbReference type="InterPro" id="IPR028082">
    <property type="entry name" value="Peripla_BP_I"/>
</dbReference>
<dbReference type="PRINTS" id="PR00036">
    <property type="entry name" value="HTHLACI"/>
</dbReference>
<dbReference type="Pfam" id="PF13377">
    <property type="entry name" value="Peripla_BP_3"/>
    <property type="match status" value="1"/>
</dbReference>
<keyword evidence="2" id="KW-0238">DNA-binding</keyword>
<dbReference type="GO" id="GO:0000976">
    <property type="term" value="F:transcription cis-regulatory region binding"/>
    <property type="evidence" value="ECO:0007669"/>
    <property type="project" value="TreeGrafter"/>
</dbReference>
<dbReference type="SUPFAM" id="SSF53822">
    <property type="entry name" value="Periplasmic binding protein-like I"/>
    <property type="match status" value="1"/>
</dbReference>
<dbReference type="InterPro" id="IPR000843">
    <property type="entry name" value="HTH_LacI"/>
</dbReference>
<keyword evidence="1" id="KW-0805">Transcription regulation</keyword>
<dbReference type="PROSITE" id="PS50160">
    <property type="entry name" value="DNA_LIGASE_A3"/>
    <property type="match status" value="1"/>
</dbReference>
<sequence length="339" mass="37746">MKKKTTGHTTIKDVAECAGVSKSTVSRYINGKIDAISPGKVKNIKKAIAELNYRPSKMAQGLKIKKSKLIGFVVADITNPFSVAAFRGVEEVCDQYGYSIMVCNTDNSPEKEREMLLKLEAHSVEGLILNATGENKDVLRAFAEQQISTILIDRKLPDLKLDTVTTDNRWITKEILQKVYSKGYTDVALFTEPISSISPRAERAAVYQEMASVHNVNGLVRLHEIDVKDKEQLKAALRSFRKEMPEQKKAILALNGLIMLKIISCMEELGLRIPQDIGIAGFDDTEWYKLIGPGITTIAQPSHDMGRTAMERVLKRIEGDKGAPQTIELEAKVIMRKSL</sequence>
<dbReference type="InterPro" id="IPR046335">
    <property type="entry name" value="LacI/GalR-like_sensor"/>
</dbReference>
<dbReference type="PROSITE" id="PS00356">
    <property type="entry name" value="HTH_LACI_1"/>
    <property type="match status" value="1"/>
</dbReference>
<dbReference type="STRING" id="483913.AN935_10760"/>
<name>A0A0D1L6E9_BACIU</name>
<evidence type="ECO:0000259" key="5">
    <source>
        <dbReference type="PROSITE" id="PS50932"/>
    </source>
</evidence>
<dbReference type="PATRIC" id="fig|1423.173.peg.1990"/>
<dbReference type="SUPFAM" id="SSF47413">
    <property type="entry name" value="lambda repressor-like DNA-binding domains"/>
    <property type="match status" value="1"/>
</dbReference>
<reference evidence="7 9" key="1">
    <citation type="submission" date="2014-12" db="EMBL/GenBank/DDBJ databases">
        <title>Comparative genome analysis of Bacillus coagulans HM-08, Clostridium butyricum HM-68, Bacillus subtilis HM-66 and Bacillus licheniformis BL-09.</title>
        <authorList>
            <person name="Zhang H."/>
        </authorList>
    </citation>
    <scope>NUCLEOTIDE SEQUENCE [LARGE SCALE GENOMIC DNA]</scope>
    <source>
        <strain evidence="7 9">HM-66</strain>
    </source>
</reference>
<dbReference type="Proteomes" id="UP000032247">
    <property type="component" value="Unassembled WGS sequence"/>
</dbReference>
<gene>
    <name evidence="8" type="primary">kdgR</name>
    <name evidence="8" type="ORF">P5633_13265</name>
    <name evidence="7" type="ORF">SC09_Contig24orf00288</name>
</gene>
<dbReference type="GO" id="GO:0005524">
    <property type="term" value="F:ATP binding"/>
    <property type="evidence" value="ECO:0007669"/>
    <property type="project" value="InterPro"/>
</dbReference>
<dbReference type="Proteomes" id="UP001214898">
    <property type="component" value="Chromosome"/>
</dbReference>
<evidence type="ECO:0000313" key="7">
    <source>
        <dbReference type="EMBL" id="KIU11341.1"/>
    </source>
</evidence>
<dbReference type="CDD" id="cd06283">
    <property type="entry name" value="PBP1_RegR_EndR_KdgR-like"/>
    <property type="match status" value="1"/>
</dbReference>
<evidence type="ECO:0000256" key="1">
    <source>
        <dbReference type="ARBA" id="ARBA00023015"/>
    </source>
</evidence>
<dbReference type="Pfam" id="PF00356">
    <property type="entry name" value="LacI"/>
    <property type="match status" value="1"/>
</dbReference>
<dbReference type="PANTHER" id="PTHR30146:SF145">
    <property type="entry name" value="RIBOSE OPERON REPRESSOR"/>
    <property type="match status" value="1"/>
</dbReference>
<evidence type="ECO:0000313" key="9">
    <source>
        <dbReference type="Proteomes" id="UP000032247"/>
    </source>
</evidence>
<dbReference type="InterPro" id="IPR010982">
    <property type="entry name" value="Lambda_DNA-bd_dom_sf"/>
</dbReference>
<keyword evidence="3" id="KW-0804">Transcription</keyword>
<evidence type="ECO:0000259" key="6">
    <source>
        <dbReference type="PROSITE" id="PS50943"/>
    </source>
</evidence>